<dbReference type="Pfam" id="PF04972">
    <property type="entry name" value="BON"/>
    <property type="match status" value="1"/>
</dbReference>
<feature type="region of interest" description="Disordered" evidence="1">
    <location>
        <begin position="1"/>
        <end position="21"/>
    </location>
</feature>
<evidence type="ECO:0000313" key="3">
    <source>
        <dbReference type="EMBL" id="MBP1850259.1"/>
    </source>
</evidence>
<gene>
    <name evidence="3" type="ORF">J2Z17_001693</name>
</gene>
<dbReference type="Gene3D" id="3.30.1340.30">
    <property type="match status" value="1"/>
</dbReference>
<dbReference type="PROSITE" id="PS50914">
    <property type="entry name" value="BON"/>
    <property type="match status" value="1"/>
</dbReference>
<evidence type="ECO:0000256" key="1">
    <source>
        <dbReference type="SAM" id="MobiDB-lite"/>
    </source>
</evidence>
<dbReference type="RefSeq" id="WP_209943885.1">
    <property type="nucleotide sequence ID" value="NZ_JAGGJU010000004.1"/>
</dbReference>
<comment type="caution">
    <text evidence="3">The sequence shown here is derived from an EMBL/GenBank/DDBJ whole genome shotgun (WGS) entry which is preliminary data.</text>
</comment>
<organism evidence="3 4">
    <name type="scientific">Rhizobium halophytocola</name>
    <dbReference type="NCBI Taxonomy" id="735519"/>
    <lineage>
        <taxon>Bacteria</taxon>
        <taxon>Pseudomonadati</taxon>
        <taxon>Pseudomonadota</taxon>
        <taxon>Alphaproteobacteria</taxon>
        <taxon>Hyphomicrobiales</taxon>
        <taxon>Rhizobiaceae</taxon>
        <taxon>Rhizobium/Agrobacterium group</taxon>
        <taxon>Rhizobium</taxon>
    </lineage>
</organism>
<accession>A0ABS4DX38</accession>
<reference evidence="3 4" key="1">
    <citation type="submission" date="2021-03" db="EMBL/GenBank/DDBJ databases">
        <title>Genomic Encyclopedia of Type Strains, Phase IV (KMG-IV): sequencing the most valuable type-strain genomes for metagenomic binning, comparative biology and taxonomic classification.</title>
        <authorList>
            <person name="Goeker M."/>
        </authorList>
    </citation>
    <scope>NUCLEOTIDE SEQUENCE [LARGE SCALE GENOMIC DNA]</scope>
    <source>
        <strain evidence="3 4">DSM 21600</strain>
    </source>
</reference>
<evidence type="ECO:0000259" key="2">
    <source>
        <dbReference type="PROSITE" id="PS50914"/>
    </source>
</evidence>
<dbReference type="Proteomes" id="UP000759443">
    <property type="component" value="Unassembled WGS sequence"/>
</dbReference>
<proteinExistence type="predicted"/>
<evidence type="ECO:0000313" key="4">
    <source>
        <dbReference type="Proteomes" id="UP000759443"/>
    </source>
</evidence>
<keyword evidence="4" id="KW-1185">Reference proteome</keyword>
<dbReference type="EMBL" id="JAGGJU010000004">
    <property type="protein sequence ID" value="MBP1850259.1"/>
    <property type="molecule type" value="Genomic_DNA"/>
</dbReference>
<name>A0ABS4DX38_9HYPH</name>
<protein>
    <submittedName>
        <fullName evidence="3">Flp pilus assembly secretin CpaC</fullName>
    </submittedName>
</protein>
<feature type="domain" description="BON" evidence="2">
    <location>
        <begin position="21"/>
        <end position="89"/>
    </location>
</feature>
<sequence length="96" mass="10083">MVFKPATFHGEPPEVEIENPPQPSLEIVAADLLATTDGVDATGISVTQRDGGIVLSGTVAEPSEVERALQIVRSIPGVESVTLELEVINAAERHLG</sequence>
<dbReference type="InterPro" id="IPR007055">
    <property type="entry name" value="BON_dom"/>
</dbReference>